<keyword evidence="4" id="KW-0325">Glycoprotein</keyword>
<gene>
    <name evidence="6" type="ORF">FSCOSCO3_A026293</name>
</gene>
<sequence>MIAVYIFTLFCLVSVSQPAPLACEYFIQPLDQLDPHHLEGRWVFVADSLSNPAHLEDFKQTAPADGTSNITYTPSVDAGGKCHYQSYNVSLEGSILTFNEQDQLNLTVTFLYTSCPDCVVMRFDTKSKELQRLLLFSRRREVEQEEKKEFQAQVECLKMPAPVVMDPTKDLCTEQSD</sequence>
<dbReference type="Proteomes" id="UP001314229">
    <property type="component" value="Unassembled WGS sequence"/>
</dbReference>
<evidence type="ECO:0000256" key="3">
    <source>
        <dbReference type="ARBA" id="ARBA00022729"/>
    </source>
</evidence>
<dbReference type="Pfam" id="PF11032">
    <property type="entry name" value="ApoM"/>
    <property type="match status" value="1"/>
</dbReference>
<evidence type="ECO:0008006" key="8">
    <source>
        <dbReference type="Google" id="ProtNLM"/>
    </source>
</evidence>
<dbReference type="PANTHER" id="PTHR11967:SF2">
    <property type="entry name" value="ALPHA-1-ACID GLYCOPROTEIN 1"/>
    <property type="match status" value="1"/>
</dbReference>
<dbReference type="InterPro" id="IPR022734">
    <property type="entry name" value="ApoM"/>
</dbReference>
<keyword evidence="2" id="KW-0964">Secreted</keyword>
<dbReference type="Gene3D" id="2.40.128.20">
    <property type="match status" value="1"/>
</dbReference>
<keyword evidence="3 5" id="KW-0732">Signal</keyword>
<dbReference type="EMBL" id="CAWUFR010000013">
    <property type="protein sequence ID" value="CAK6953447.1"/>
    <property type="molecule type" value="Genomic_DNA"/>
</dbReference>
<comment type="subcellular location">
    <subcellularLocation>
        <location evidence="1">Secreted</location>
    </subcellularLocation>
</comment>
<evidence type="ECO:0000313" key="6">
    <source>
        <dbReference type="EMBL" id="CAK6953447.1"/>
    </source>
</evidence>
<protein>
    <recommendedName>
        <fullName evidence="8">Apolipoprotein M</fullName>
    </recommendedName>
</protein>
<dbReference type="InterPro" id="IPR012674">
    <property type="entry name" value="Calycin"/>
</dbReference>
<feature type="signal peptide" evidence="5">
    <location>
        <begin position="1"/>
        <end position="18"/>
    </location>
</feature>
<comment type="caution">
    <text evidence="6">The sequence shown here is derived from an EMBL/GenBank/DDBJ whole genome shotgun (WGS) entry which is preliminary data.</text>
</comment>
<organism evidence="6 7">
    <name type="scientific">Scomber scombrus</name>
    <name type="common">Atlantic mackerel</name>
    <name type="synonym">Scomber vernalis</name>
    <dbReference type="NCBI Taxonomy" id="13677"/>
    <lineage>
        <taxon>Eukaryota</taxon>
        <taxon>Metazoa</taxon>
        <taxon>Chordata</taxon>
        <taxon>Craniata</taxon>
        <taxon>Vertebrata</taxon>
        <taxon>Euteleostomi</taxon>
        <taxon>Actinopterygii</taxon>
        <taxon>Neopterygii</taxon>
        <taxon>Teleostei</taxon>
        <taxon>Neoteleostei</taxon>
        <taxon>Acanthomorphata</taxon>
        <taxon>Pelagiaria</taxon>
        <taxon>Scombriformes</taxon>
        <taxon>Scombridae</taxon>
        <taxon>Scomber</taxon>
    </lineage>
</organism>
<dbReference type="SUPFAM" id="SSF50814">
    <property type="entry name" value="Lipocalins"/>
    <property type="match status" value="1"/>
</dbReference>
<evidence type="ECO:0000256" key="2">
    <source>
        <dbReference type="ARBA" id="ARBA00022525"/>
    </source>
</evidence>
<evidence type="ECO:0000256" key="4">
    <source>
        <dbReference type="ARBA" id="ARBA00023180"/>
    </source>
</evidence>
<reference evidence="6 7" key="1">
    <citation type="submission" date="2024-01" db="EMBL/GenBank/DDBJ databases">
        <authorList>
            <person name="Alioto T."/>
            <person name="Alioto T."/>
            <person name="Gomez Garrido J."/>
        </authorList>
    </citation>
    <scope>NUCLEOTIDE SEQUENCE [LARGE SCALE GENOMIC DNA]</scope>
</reference>
<dbReference type="PANTHER" id="PTHR11967">
    <property type="entry name" value="ALPHA-1-ACID GLYCOPROTEIN"/>
    <property type="match status" value="1"/>
</dbReference>
<evidence type="ECO:0000256" key="1">
    <source>
        <dbReference type="ARBA" id="ARBA00004613"/>
    </source>
</evidence>
<accession>A0AAV1N490</accession>
<feature type="chain" id="PRO_5043954031" description="Apolipoprotein M" evidence="5">
    <location>
        <begin position="19"/>
        <end position="177"/>
    </location>
</feature>
<evidence type="ECO:0000313" key="7">
    <source>
        <dbReference type="Proteomes" id="UP001314229"/>
    </source>
</evidence>
<keyword evidence="7" id="KW-1185">Reference proteome</keyword>
<evidence type="ECO:0000256" key="5">
    <source>
        <dbReference type="SAM" id="SignalP"/>
    </source>
</evidence>
<proteinExistence type="predicted"/>
<dbReference type="GO" id="GO:0005576">
    <property type="term" value="C:extracellular region"/>
    <property type="evidence" value="ECO:0007669"/>
    <property type="project" value="UniProtKB-SubCell"/>
</dbReference>
<dbReference type="AlphaFoldDB" id="A0AAV1N490"/>
<name>A0AAV1N490_SCOSC</name>